<evidence type="ECO:0000259" key="5">
    <source>
        <dbReference type="Pfam" id="PF00294"/>
    </source>
</evidence>
<evidence type="ECO:0000313" key="7">
    <source>
        <dbReference type="Proteomes" id="UP000321595"/>
    </source>
</evidence>
<dbReference type="SUPFAM" id="SSF53613">
    <property type="entry name" value="Ribokinase-like"/>
    <property type="match status" value="1"/>
</dbReference>
<organism evidence="6 7">
    <name type="scientific">Microvenator marinus</name>
    <dbReference type="NCBI Taxonomy" id="2600177"/>
    <lineage>
        <taxon>Bacteria</taxon>
        <taxon>Deltaproteobacteria</taxon>
        <taxon>Bradymonadales</taxon>
        <taxon>Microvenatoraceae</taxon>
        <taxon>Microvenator</taxon>
    </lineage>
</organism>
<dbReference type="InterPro" id="IPR002139">
    <property type="entry name" value="Ribo/fructo_kinase"/>
</dbReference>
<proteinExistence type="inferred from homology"/>
<dbReference type="AlphaFoldDB" id="A0A5B8XLC7"/>
<dbReference type="PANTHER" id="PTHR42774">
    <property type="entry name" value="PHOSPHOTRANSFERASE SYSTEM TRANSPORT PROTEIN"/>
    <property type="match status" value="1"/>
</dbReference>
<dbReference type="GO" id="GO:0016301">
    <property type="term" value="F:kinase activity"/>
    <property type="evidence" value="ECO:0007669"/>
    <property type="project" value="UniProtKB-KW"/>
</dbReference>
<dbReference type="KEGG" id="bbae:FRD01_01320"/>
<dbReference type="Pfam" id="PF00294">
    <property type="entry name" value="PfkB"/>
    <property type="match status" value="1"/>
</dbReference>
<dbReference type="Proteomes" id="UP000321595">
    <property type="component" value="Chromosome"/>
</dbReference>
<dbReference type="InterPro" id="IPR029056">
    <property type="entry name" value="Ribokinase-like"/>
</dbReference>
<dbReference type="Gene3D" id="3.40.1190.20">
    <property type="match status" value="1"/>
</dbReference>
<keyword evidence="7" id="KW-1185">Reference proteome</keyword>
<evidence type="ECO:0000313" key="6">
    <source>
        <dbReference type="EMBL" id="QED25921.1"/>
    </source>
</evidence>
<dbReference type="OrthoDB" id="9795789at2"/>
<evidence type="ECO:0000256" key="1">
    <source>
        <dbReference type="ARBA" id="ARBA00010688"/>
    </source>
</evidence>
<dbReference type="PRINTS" id="PR00990">
    <property type="entry name" value="RIBOKINASE"/>
</dbReference>
<name>A0A5B8XLC7_9DELT</name>
<evidence type="ECO:0000256" key="4">
    <source>
        <dbReference type="RuleBase" id="RU003704"/>
    </source>
</evidence>
<dbReference type="InterPro" id="IPR002173">
    <property type="entry name" value="Carboh/pur_kinase_PfkB_CS"/>
</dbReference>
<protein>
    <recommendedName>
        <fullName evidence="5">Carbohydrate kinase PfkB domain-containing protein</fullName>
    </recommendedName>
</protein>
<dbReference type="InterPro" id="IPR052562">
    <property type="entry name" value="Ketohexokinase-related"/>
</dbReference>
<dbReference type="InterPro" id="IPR011611">
    <property type="entry name" value="PfkB_dom"/>
</dbReference>
<dbReference type="PANTHER" id="PTHR42774:SF3">
    <property type="entry name" value="KETOHEXOKINASE"/>
    <property type="match status" value="1"/>
</dbReference>
<dbReference type="EMBL" id="CP042467">
    <property type="protein sequence ID" value="QED25921.1"/>
    <property type="molecule type" value="Genomic_DNA"/>
</dbReference>
<sequence length="341" mass="36375">MGNPPNEFQSLKILMVLLRGCVSAPQFCIVHLASLPLVPCGDDMQVLAVGHCTLDYLAVVDRFPEPESKKDMLQFSQQGGGSAATAAVTLARWGVSTGFVGKAADDGRGHEIVRTIRDEGVNVDHFVFQKGAVSQLSFIVIEQGTGRKQTYVTPGNVDVLRANEIPDEVLDGVTWLLVDGTHIEAELDLMKRAKERGIRILLDAQSLTPAIAEAVAHCDVLVASERFASQFAGVGELTSLCRTLLDKGPSHVVVTLGVDGCVALDRDTDKLVRLEAFDVPVVDTTGAGDVFHGAVLYGLLNGFSLREQVEFANIAAGLACQGVGGRGAIPSLEEVRKHFSS</sequence>
<reference evidence="6 7" key="1">
    <citation type="submission" date="2019-08" db="EMBL/GenBank/DDBJ databases">
        <authorList>
            <person name="Liang Q."/>
        </authorList>
    </citation>
    <scope>NUCLEOTIDE SEQUENCE [LARGE SCALE GENOMIC DNA]</scope>
    <source>
        <strain evidence="6 7">V1718</strain>
    </source>
</reference>
<keyword evidence="3 4" id="KW-0418">Kinase</keyword>
<comment type="similarity">
    <text evidence="1 4">Belongs to the carbohydrate kinase PfkB family.</text>
</comment>
<evidence type="ECO:0000256" key="2">
    <source>
        <dbReference type="ARBA" id="ARBA00022679"/>
    </source>
</evidence>
<keyword evidence="2 4" id="KW-0808">Transferase</keyword>
<dbReference type="PROSITE" id="PS00584">
    <property type="entry name" value="PFKB_KINASES_2"/>
    <property type="match status" value="1"/>
</dbReference>
<feature type="domain" description="Carbohydrate kinase PfkB" evidence="5">
    <location>
        <begin position="45"/>
        <end position="330"/>
    </location>
</feature>
<evidence type="ECO:0000256" key="3">
    <source>
        <dbReference type="ARBA" id="ARBA00022777"/>
    </source>
</evidence>
<gene>
    <name evidence="6" type="ORF">FRD01_01320</name>
</gene>
<accession>A0A5B8XLC7</accession>